<gene>
    <name evidence="2" type="ORF">HZS54_11445</name>
</gene>
<evidence type="ECO:0000313" key="2">
    <source>
        <dbReference type="EMBL" id="QLH82182.1"/>
    </source>
</evidence>
<dbReference type="EMBL" id="CP058909">
    <property type="protein sequence ID" value="QLH82182.1"/>
    <property type="molecule type" value="Genomic_DNA"/>
</dbReference>
<dbReference type="RefSeq" id="WP_179922650.1">
    <property type="nucleotide sequence ID" value="NZ_CP058909.1"/>
</dbReference>
<dbReference type="Proteomes" id="UP000509346">
    <property type="component" value="Chromosome"/>
</dbReference>
<organism evidence="2 3">
    <name type="scientific">Halosimplex pelagicum</name>
    <dbReference type="NCBI Taxonomy" id="869886"/>
    <lineage>
        <taxon>Archaea</taxon>
        <taxon>Methanobacteriati</taxon>
        <taxon>Methanobacteriota</taxon>
        <taxon>Stenosarchaea group</taxon>
        <taxon>Halobacteria</taxon>
        <taxon>Halobacteriales</taxon>
        <taxon>Haloarculaceae</taxon>
        <taxon>Halosimplex</taxon>
    </lineage>
</organism>
<accession>A0A7D5PBD4</accession>
<dbReference type="GeneID" id="56083212"/>
<dbReference type="KEGG" id="hpel:HZS54_11445"/>
<evidence type="ECO:0000313" key="3">
    <source>
        <dbReference type="Proteomes" id="UP000509346"/>
    </source>
</evidence>
<feature type="region of interest" description="Disordered" evidence="1">
    <location>
        <begin position="40"/>
        <end position="74"/>
    </location>
</feature>
<proteinExistence type="predicted"/>
<dbReference type="AlphaFoldDB" id="A0A7D5PBD4"/>
<sequence length="74" mass="8528">MNILTNRGDKIPRNHKEKAVVELTLETRGTKAIKELNDRKNNEPKHIQFKRMSHSRPPMSENGTELKNHGVIEA</sequence>
<feature type="compositionally biased region" description="Basic and acidic residues" evidence="1">
    <location>
        <begin position="64"/>
        <end position="74"/>
    </location>
</feature>
<name>A0A7D5PBD4_9EURY</name>
<protein>
    <submittedName>
        <fullName evidence="2">Uncharacterized protein</fullName>
    </submittedName>
</protein>
<evidence type="ECO:0000256" key="1">
    <source>
        <dbReference type="SAM" id="MobiDB-lite"/>
    </source>
</evidence>
<reference evidence="2 3" key="1">
    <citation type="submission" date="2020-07" db="EMBL/GenBank/DDBJ databases">
        <title>Halosimplex litoreum sp. nov. and Halosimplex rubrum sp. nov., isolated from different salt environments.</title>
        <authorList>
            <person name="Cui H."/>
        </authorList>
    </citation>
    <scope>NUCLEOTIDE SEQUENCE [LARGE SCALE GENOMIC DNA]</scope>
    <source>
        <strain evidence="2 3">R2</strain>
    </source>
</reference>
<keyword evidence="3" id="KW-1185">Reference proteome</keyword>